<dbReference type="Gene3D" id="3.50.50.100">
    <property type="match status" value="1"/>
</dbReference>
<accession>A0AAD7GV79</accession>
<dbReference type="GO" id="GO:0050660">
    <property type="term" value="F:flavin adenine dinucleotide binding"/>
    <property type="evidence" value="ECO:0007669"/>
    <property type="project" value="TreeGrafter"/>
</dbReference>
<dbReference type="PRINTS" id="PR00469">
    <property type="entry name" value="PNDRDTASEII"/>
</dbReference>
<dbReference type="PANTHER" id="PTHR43735">
    <property type="entry name" value="APOPTOSIS-INDUCING FACTOR 1"/>
    <property type="match status" value="1"/>
</dbReference>
<dbReference type="AlphaFoldDB" id="A0AAD7GV79"/>
<comment type="similarity">
    <text evidence="1">Belongs to the FAD-dependent oxidoreductase family.</text>
</comment>
<dbReference type="SUPFAM" id="SSF51905">
    <property type="entry name" value="FAD/NAD(P)-binding domain"/>
    <property type="match status" value="1"/>
</dbReference>
<feature type="domain" description="FAD/NAD(P)-binding" evidence="5">
    <location>
        <begin position="4"/>
        <end position="299"/>
    </location>
</feature>
<dbReference type="InterPro" id="IPR036188">
    <property type="entry name" value="FAD/NAD-bd_sf"/>
</dbReference>
<keyword evidence="4" id="KW-0560">Oxidoreductase</keyword>
<gene>
    <name evidence="6" type="ORF">B0H17DRAFT_1001459</name>
</gene>
<evidence type="ECO:0000313" key="7">
    <source>
        <dbReference type="Proteomes" id="UP001221757"/>
    </source>
</evidence>
<keyword evidence="3" id="KW-0274">FAD</keyword>
<evidence type="ECO:0000256" key="4">
    <source>
        <dbReference type="ARBA" id="ARBA00023002"/>
    </source>
</evidence>
<evidence type="ECO:0000256" key="1">
    <source>
        <dbReference type="ARBA" id="ARBA00006442"/>
    </source>
</evidence>
<dbReference type="GO" id="GO:0005737">
    <property type="term" value="C:cytoplasm"/>
    <property type="evidence" value="ECO:0007669"/>
    <property type="project" value="TreeGrafter"/>
</dbReference>
<comment type="caution">
    <text evidence="6">The sequence shown here is derived from an EMBL/GenBank/DDBJ whole genome shotgun (WGS) entry which is preliminary data.</text>
</comment>
<proteinExistence type="inferred from homology"/>
<dbReference type="Pfam" id="PF07992">
    <property type="entry name" value="Pyr_redox_2"/>
    <property type="match status" value="1"/>
</dbReference>
<reference evidence="6" key="1">
    <citation type="submission" date="2023-03" db="EMBL/GenBank/DDBJ databases">
        <title>Massive genome expansion in bonnet fungi (Mycena s.s.) driven by repeated elements and novel gene families across ecological guilds.</title>
        <authorList>
            <consortium name="Lawrence Berkeley National Laboratory"/>
            <person name="Harder C.B."/>
            <person name="Miyauchi S."/>
            <person name="Viragh M."/>
            <person name="Kuo A."/>
            <person name="Thoen E."/>
            <person name="Andreopoulos B."/>
            <person name="Lu D."/>
            <person name="Skrede I."/>
            <person name="Drula E."/>
            <person name="Henrissat B."/>
            <person name="Morin E."/>
            <person name="Kohler A."/>
            <person name="Barry K."/>
            <person name="LaButti K."/>
            <person name="Morin E."/>
            <person name="Salamov A."/>
            <person name="Lipzen A."/>
            <person name="Mereny Z."/>
            <person name="Hegedus B."/>
            <person name="Baldrian P."/>
            <person name="Stursova M."/>
            <person name="Weitz H."/>
            <person name="Taylor A."/>
            <person name="Grigoriev I.V."/>
            <person name="Nagy L.G."/>
            <person name="Martin F."/>
            <person name="Kauserud H."/>
        </authorList>
    </citation>
    <scope>NUCLEOTIDE SEQUENCE</scope>
    <source>
        <strain evidence="6">CBHHK067</strain>
    </source>
</reference>
<evidence type="ECO:0000259" key="5">
    <source>
        <dbReference type="Pfam" id="PF07992"/>
    </source>
</evidence>
<dbReference type="GO" id="GO:0004174">
    <property type="term" value="F:electron-transferring-flavoprotein dehydrogenase activity"/>
    <property type="evidence" value="ECO:0007669"/>
    <property type="project" value="TreeGrafter"/>
</dbReference>
<sequence>MSKNIVIVGGGIGGGSGVARTLSAKLPAAKITLVNPLPYAVSRPTLPRMTVSAGNDLFETALIPYDKLFTTPNGTFVQGVVESIQADKKGGTVLLADGKQLPYDVLVLAPGSHWEGLLNIPDDSAAVTEFIAAGRENFKKAQKIVLVGGGSVAIGKSLFTLKYAGEIKDVWPSKEVTIVHGSSNLMNSTYPSGFRKGLEKSLRARGVKLVLDDYVDEIPAPGPTTIRTRKGTVIEADLVVATRGPRPRTEFVGKSLGAGTLDEKSQIKVKPTFQLLEHPDIFALGDAVNTIEQKQVMKAMAHSAIVSANVIAYLTGASSLKSYKGSSEMIVVTNGKNGGKGFVGVLGGFTLGDWFVRMVKSKTLLVPMTRGAMGY</sequence>
<dbReference type="InterPro" id="IPR023753">
    <property type="entry name" value="FAD/NAD-binding_dom"/>
</dbReference>
<organism evidence="6 7">
    <name type="scientific">Mycena rosella</name>
    <name type="common">Pink bonnet</name>
    <name type="synonym">Agaricus rosellus</name>
    <dbReference type="NCBI Taxonomy" id="1033263"/>
    <lineage>
        <taxon>Eukaryota</taxon>
        <taxon>Fungi</taxon>
        <taxon>Dikarya</taxon>
        <taxon>Basidiomycota</taxon>
        <taxon>Agaricomycotina</taxon>
        <taxon>Agaricomycetes</taxon>
        <taxon>Agaricomycetidae</taxon>
        <taxon>Agaricales</taxon>
        <taxon>Marasmiineae</taxon>
        <taxon>Mycenaceae</taxon>
        <taxon>Mycena</taxon>
    </lineage>
</organism>
<evidence type="ECO:0000256" key="2">
    <source>
        <dbReference type="ARBA" id="ARBA00022630"/>
    </source>
</evidence>
<dbReference type="EMBL" id="JARKIE010000007">
    <property type="protein sequence ID" value="KAJ7705982.1"/>
    <property type="molecule type" value="Genomic_DNA"/>
</dbReference>
<protein>
    <recommendedName>
        <fullName evidence="5">FAD/NAD(P)-binding domain-containing protein</fullName>
    </recommendedName>
</protein>
<keyword evidence="2" id="KW-0285">Flavoprotein</keyword>
<dbReference type="PRINTS" id="PR00368">
    <property type="entry name" value="FADPNR"/>
</dbReference>
<evidence type="ECO:0000256" key="3">
    <source>
        <dbReference type="ARBA" id="ARBA00022827"/>
    </source>
</evidence>
<dbReference type="Proteomes" id="UP001221757">
    <property type="component" value="Unassembled WGS sequence"/>
</dbReference>
<dbReference type="PANTHER" id="PTHR43735:SF3">
    <property type="entry name" value="FERROPTOSIS SUPPRESSOR PROTEIN 1"/>
    <property type="match status" value="1"/>
</dbReference>
<evidence type="ECO:0000313" key="6">
    <source>
        <dbReference type="EMBL" id="KAJ7705982.1"/>
    </source>
</evidence>
<keyword evidence="7" id="KW-1185">Reference proteome</keyword>
<name>A0AAD7GV79_MYCRO</name>